<proteinExistence type="predicted"/>
<dbReference type="RefSeq" id="WP_077151612.1">
    <property type="nucleotide sequence ID" value="NZ_CABMMO010000007.1"/>
</dbReference>
<organism evidence="1 2">
    <name type="scientific">Enterococcus mundtii</name>
    <dbReference type="NCBI Taxonomy" id="53346"/>
    <lineage>
        <taxon>Bacteria</taxon>
        <taxon>Bacillati</taxon>
        <taxon>Bacillota</taxon>
        <taxon>Bacilli</taxon>
        <taxon>Lactobacillales</taxon>
        <taxon>Enterococcaceae</taxon>
        <taxon>Enterococcus</taxon>
    </lineage>
</organism>
<sequence length="95" mass="11148">MIQQTSIDSFTLKNFGFSLPGNTYALIDSLPSKEKQLALIELMHQIDRHTYQSLSLLSQTEYEKFLQQPNYLDDLIQQYIPLSTEQEQFFRSVLQ</sequence>
<evidence type="ECO:0000313" key="2">
    <source>
        <dbReference type="Proteomes" id="UP000189299"/>
    </source>
</evidence>
<comment type="caution">
    <text evidence="1">The sequence shown here is derived from an EMBL/GenBank/DDBJ whole genome shotgun (WGS) entry which is preliminary data.</text>
</comment>
<gene>
    <name evidence="1" type="ORF">BTN92_08590</name>
</gene>
<dbReference type="EMBL" id="MSTR01000007">
    <property type="protein sequence ID" value="ONN43115.1"/>
    <property type="molecule type" value="Genomic_DNA"/>
</dbReference>
<reference evidence="1 2" key="1">
    <citation type="submission" date="2016-12" db="EMBL/GenBank/DDBJ databases">
        <authorList>
            <person name="Song W.-J."/>
            <person name="Kurnit D.M."/>
        </authorList>
    </citation>
    <scope>NUCLEOTIDE SEQUENCE [LARGE SCALE GENOMIC DNA]</scope>
    <source>
        <strain evidence="1 2">CGB1038-1_S1</strain>
    </source>
</reference>
<dbReference type="Proteomes" id="UP000189299">
    <property type="component" value="Unassembled WGS sequence"/>
</dbReference>
<protein>
    <submittedName>
        <fullName evidence="1">Uncharacterized protein</fullName>
    </submittedName>
</protein>
<dbReference type="AlphaFoldDB" id="A0A1V2UIM1"/>
<name>A0A1V2UIM1_ENTMU</name>
<accession>A0A1V2UIM1</accession>
<evidence type="ECO:0000313" key="1">
    <source>
        <dbReference type="EMBL" id="ONN43115.1"/>
    </source>
</evidence>